<accession>A0A5B7FQY2</accession>
<organism evidence="1 2">
    <name type="scientific">Portunus trituberculatus</name>
    <name type="common">Swimming crab</name>
    <name type="synonym">Neptunus trituberculatus</name>
    <dbReference type="NCBI Taxonomy" id="210409"/>
    <lineage>
        <taxon>Eukaryota</taxon>
        <taxon>Metazoa</taxon>
        <taxon>Ecdysozoa</taxon>
        <taxon>Arthropoda</taxon>
        <taxon>Crustacea</taxon>
        <taxon>Multicrustacea</taxon>
        <taxon>Malacostraca</taxon>
        <taxon>Eumalacostraca</taxon>
        <taxon>Eucarida</taxon>
        <taxon>Decapoda</taxon>
        <taxon>Pleocyemata</taxon>
        <taxon>Brachyura</taxon>
        <taxon>Eubrachyura</taxon>
        <taxon>Portunoidea</taxon>
        <taxon>Portunidae</taxon>
        <taxon>Portuninae</taxon>
        <taxon>Portunus</taxon>
    </lineage>
</organism>
<sequence length="59" mass="6481">MCHSTEWVKPIQQKHLGSHGNVCVFTEPRRGEVGRDGVGLGEARRGSPQWVTGNRGLVI</sequence>
<protein>
    <submittedName>
        <fullName evidence="1">Uncharacterized protein</fullName>
    </submittedName>
</protein>
<evidence type="ECO:0000313" key="2">
    <source>
        <dbReference type="Proteomes" id="UP000324222"/>
    </source>
</evidence>
<dbReference type="AlphaFoldDB" id="A0A5B7FQY2"/>
<evidence type="ECO:0000313" key="1">
    <source>
        <dbReference type="EMBL" id="MPC47896.1"/>
    </source>
</evidence>
<comment type="caution">
    <text evidence="1">The sequence shown here is derived from an EMBL/GenBank/DDBJ whole genome shotgun (WGS) entry which is preliminary data.</text>
</comment>
<keyword evidence="2" id="KW-1185">Reference proteome</keyword>
<dbReference type="Proteomes" id="UP000324222">
    <property type="component" value="Unassembled WGS sequence"/>
</dbReference>
<gene>
    <name evidence="1" type="ORF">E2C01_041657</name>
</gene>
<proteinExistence type="predicted"/>
<dbReference type="EMBL" id="VSRR010007988">
    <property type="protein sequence ID" value="MPC47896.1"/>
    <property type="molecule type" value="Genomic_DNA"/>
</dbReference>
<name>A0A5B7FQY2_PORTR</name>
<reference evidence="1 2" key="1">
    <citation type="submission" date="2019-05" db="EMBL/GenBank/DDBJ databases">
        <title>Another draft genome of Portunus trituberculatus and its Hox gene families provides insights of decapod evolution.</title>
        <authorList>
            <person name="Jeong J.-H."/>
            <person name="Song I."/>
            <person name="Kim S."/>
            <person name="Choi T."/>
            <person name="Kim D."/>
            <person name="Ryu S."/>
            <person name="Kim W."/>
        </authorList>
    </citation>
    <scope>NUCLEOTIDE SEQUENCE [LARGE SCALE GENOMIC DNA]</scope>
    <source>
        <tissue evidence="1">Muscle</tissue>
    </source>
</reference>